<dbReference type="AlphaFoldDB" id="A0A1E5WIK4"/>
<feature type="region of interest" description="Disordered" evidence="1">
    <location>
        <begin position="29"/>
        <end position="48"/>
    </location>
</feature>
<proteinExistence type="predicted"/>
<protein>
    <submittedName>
        <fullName evidence="2">Uncharacterized protein</fullName>
    </submittedName>
</protein>
<accession>A0A1E5WIK4</accession>
<evidence type="ECO:0000313" key="3">
    <source>
        <dbReference type="Proteomes" id="UP000095767"/>
    </source>
</evidence>
<feature type="region of interest" description="Disordered" evidence="1">
    <location>
        <begin position="154"/>
        <end position="207"/>
    </location>
</feature>
<organism evidence="2 3">
    <name type="scientific">Dichanthelium oligosanthes</name>
    <dbReference type="NCBI Taxonomy" id="888268"/>
    <lineage>
        <taxon>Eukaryota</taxon>
        <taxon>Viridiplantae</taxon>
        <taxon>Streptophyta</taxon>
        <taxon>Embryophyta</taxon>
        <taxon>Tracheophyta</taxon>
        <taxon>Spermatophyta</taxon>
        <taxon>Magnoliopsida</taxon>
        <taxon>Liliopsida</taxon>
        <taxon>Poales</taxon>
        <taxon>Poaceae</taxon>
        <taxon>PACMAD clade</taxon>
        <taxon>Panicoideae</taxon>
        <taxon>Panicodae</taxon>
        <taxon>Paniceae</taxon>
        <taxon>Dichantheliinae</taxon>
        <taxon>Dichanthelium</taxon>
    </lineage>
</organism>
<evidence type="ECO:0000256" key="1">
    <source>
        <dbReference type="SAM" id="MobiDB-lite"/>
    </source>
</evidence>
<dbReference type="Proteomes" id="UP000095767">
    <property type="component" value="Unassembled WGS sequence"/>
</dbReference>
<reference evidence="2 3" key="1">
    <citation type="submission" date="2016-09" db="EMBL/GenBank/DDBJ databases">
        <title>The draft genome of Dichanthelium oligosanthes: A C3 panicoid grass species.</title>
        <authorList>
            <person name="Studer A.J."/>
            <person name="Schnable J.C."/>
            <person name="Brutnell T.P."/>
        </authorList>
    </citation>
    <scope>NUCLEOTIDE SEQUENCE [LARGE SCALE GENOMIC DNA]</scope>
    <source>
        <strain evidence="3">cv. Kellogg 1175</strain>
        <tissue evidence="2">Leaf</tissue>
    </source>
</reference>
<evidence type="ECO:0000313" key="2">
    <source>
        <dbReference type="EMBL" id="OEL37211.1"/>
    </source>
</evidence>
<name>A0A1E5WIK4_9POAL</name>
<gene>
    <name evidence="2" type="ORF">BAE44_0001771</name>
</gene>
<comment type="caution">
    <text evidence="2">The sequence shown here is derived from an EMBL/GenBank/DDBJ whole genome shotgun (WGS) entry which is preliminary data.</text>
</comment>
<keyword evidence="3" id="KW-1185">Reference proteome</keyword>
<sequence length="263" mass="28861">MVCPVCHNSYFFDSICVYCACAAAAQNAPEDARPPPLPPQRQKRPPHDPHQYIAMVASRPTGQQGGEAQAAQVGATAIPIPEDLRCPACRFFAGRMADEPCRHVCRCNVCRFFHRWVCPVCAFPQAAVLGLPPQPHHQRPLGLNNTRNLLHPSVPACNGSRTNPRPPTARWDSAVRRPAEGPPPTSWDSVPSADRSRHIQCSPPTSPWDSITCPKAPDHDEGWCPACLYTRAPTLFRPWEHVCLCRNCKIAGRNVCPVCASAA</sequence>
<dbReference type="EMBL" id="LWDX02006302">
    <property type="protein sequence ID" value="OEL37211.1"/>
    <property type="molecule type" value="Genomic_DNA"/>
</dbReference>